<keyword evidence="8" id="KW-0963">Cytoplasm</keyword>
<protein>
    <recommendedName>
        <fullName evidence="8">Tryptophan--tRNA ligase</fullName>
        <ecNumber evidence="8">6.1.1.2</ecNumber>
    </recommendedName>
    <alternativeName>
        <fullName evidence="8">Tryptophanyl-tRNA synthetase</fullName>
        <shortName evidence="8">TrpRS</shortName>
    </alternativeName>
</protein>
<comment type="similarity">
    <text evidence="1 8 9">Belongs to the class-I aminoacyl-tRNA synthetase family.</text>
</comment>
<feature type="short sequence motif" description="'KMSKS' region" evidence="8">
    <location>
        <begin position="192"/>
        <end position="196"/>
    </location>
</feature>
<dbReference type="GO" id="GO:0005524">
    <property type="term" value="F:ATP binding"/>
    <property type="evidence" value="ECO:0007669"/>
    <property type="project" value="UniProtKB-UniRule"/>
</dbReference>
<sequence length="323" mass="36490">MKTVFSGIQPTGKVHLGNLLGAINNWVELSNEENKNYFCVVDLHSLTTHPNPETMEENIFETIKVLVASGINLKNSNIYIQSNVSEHVQLSWILSNFCQIGELQRMTQFKEKADQLGNHAGILTYPILMAADILIHKANEVPVGDDQTQHLELTRNIVERFNNTYGEVFPLPERKTGKVGARLMSLRHPENKMSKSNDDLNGTIYFDDSKDEIIKKFKSSVTDSDDVIKFDEDSKKGISNLIDIYSSLNDLSHEEVENKFENLKYGEFKIEVGESVVSYLEPIRQKYKSMSNGDIASLIKNNLEEVKDSAKKTMDEINSALGI</sequence>
<feature type="binding site" evidence="8">
    <location>
        <begin position="9"/>
        <end position="11"/>
    </location>
    <ligand>
        <name>ATP</name>
        <dbReference type="ChEBI" id="CHEBI:30616"/>
    </ligand>
</feature>
<dbReference type="GO" id="GO:0006436">
    <property type="term" value="P:tryptophanyl-tRNA aminoacylation"/>
    <property type="evidence" value="ECO:0007669"/>
    <property type="project" value="UniProtKB-UniRule"/>
</dbReference>
<dbReference type="GO" id="GO:0005829">
    <property type="term" value="C:cytosol"/>
    <property type="evidence" value="ECO:0007669"/>
    <property type="project" value="TreeGrafter"/>
</dbReference>
<evidence type="ECO:0000256" key="7">
    <source>
        <dbReference type="ARBA" id="ARBA00049929"/>
    </source>
</evidence>
<dbReference type="InterPro" id="IPR014729">
    <property type="entry name" value="Rossmann-like_a/b/a_fold"/>
</dbReference>
<comment type="subcellular location">
    <subcellularLocation>
        <location evidence="8">Cytoplasm</location>
    </subcellularLocation>
</comment>
<dbReference type="PANTHER" id="PTHR43766:SF1">
    <property type="entry name" value="TRYPTOPHAN--TRNA LIGASE, MITOCHONDRIAL"/>
    <property type="match status" value="1"/>
</dbReference>
<organism evidence="10">
    <name type="scientific">Candidatus Actinomarina minuta</name>
    <dbReference type="NCBI Taxonomy" id="1389454"/>
    <lineage>
        <taxon>Bacteria</taxon>
        <taxon>Bacillati</taxon>
        <taxon>Actinomycetota</taxon>
        <taxon>Actinomycetes</taxon>
        <taxon>Candidatus Actinomarinidae</taxon>
        <taxon>Candidatus Actinomarinales</taxon>
        <taxon>Candidatus Actinomarineae</taxon>
        <taxon>Candidatus Actinomarinaceae</taxon>
        <taxon>Candidatus Actinomarina</taxon>
    </lineage>
</organism>
<accession>S5DPM3</accession>
<dbReference type="InterPro" id="IPR002305">
    <property type="entry name" value="aa-tRNA-synth_Ic"/>
</dbReference>
<dbReference type="SUPFAM" id="SSF52374">
    <property type="entry name" value="Nucleotidylyl transferase"/>
    <property type="match status" value="1"/>
</dbReference>
<gene>
    <name evidence="8" type="primary">trpS</name>
</gene>
<evidence type="ECO:0000256" key="2">
    <source>
        <dbReference type="ARBA" id="ARBA00022598"/>
    </source>
</evidence>
<evidence type="ECO:0000256" key="4">
    <source>
        <dbReference type="ARBA" id="ARBA00022840"/>
    </source>
</evidence>
<dbReference type="InterPro" id="IPR024109">
    <property type="entry name" value="Trp-tRNA-ligase_bac-type"/>
</dbReference>
<dbReference type="PRINTS" id="PR01039">
    <property type="entry name" value="TRNASYNTHTRP"/>
</dbReference>
<keyword evidence="5 8" id="KW-0648">Protein biosynthesis</keyword>
<dbReference type="CDD" id="cd00806">
    <property type="entry name" value="TrpRS_core"/>
    <property type="match status" value="1"/>
</dbReference>
<feature type="binding site" evidence="8">
    <location>
        <begin position="192"/>
        <end position="196"/>
    </location>
    <ligand>
        <name>ATP</name>
        <dbReference type="ChEBI" id="CHEBI:30616"/>
    </ligand>
</feature>
<keyword evidence="4 8" id="KW-0067">ATP-binding</keyword>
<dbReference type="FunFam" id="1.10.240.10:FF:000002">
    <property type="entry name" value="Tryptophan--tRNA ligase"/>
    <property type="match status" value="1"/>
</dbReference>
<evidence type="ECO:0000313" key="10">
    <source>
        <dbReference type="EMBL" id="AGQ19543.1"/>
    </source>
</evidence>
<dbReference type="Gene3D" id="1.10.240.10">
    <property type="entry name" value="Tyrosyl-Transfer RNA Synthetase"/>
    <property type="match status" value="1"/>
</dbReference>
<dbReference type="EC" id="6.1.1.2" evidence="8"/>
<evidence type="ECO:0000256" key="1">
    <source>
        <dbReference type="ARBA" id="ARBA00005594"/>
    </source>
</evidence>
<dbReference type="GO" id="GO:0004830">
    <property type="term" value="F:tryptophan-tRNA ligase activity"/>
    <property type="evidence" value="ECO:0007669"/>
    <property type="project" value="UniProtKB-UniRule"/>
</dbReference>
<evidence type="ECO:0000256" key="5">
    <source>
        <dbReference type="ARBA" id="ARBA00022917"/>
    </source>
</evidence>
<evidence type="ECO:0000256" key="9">
    <source>
        <dbReference type="RuleBase" id="RU363036"/>
    </source>
</evidence>
<dbReference type="PANTHER" id="PTHR43766">
    <property type="entry name" value="TRYPTOPHAN--TRNA LIGASE, MITOCHONDRIAL"/>
    <property type="match status" value="1"/>
</dbReference>
<comment type="subunit">
    <text evidence="8">Homodimer.</text>
</comment>
<keyword evidence="3 8" id="KW-0547">Nucleotide-binding</keyword>
<dbReference type="AlphaFoldDB" id="S5DPM3"/>
<keyword evidence="6 8" id="KW-0030">Aminoacyl-tRNA synthetase</keyword>
<dbReference type="Gene3D" id="3.40.50.620">
    <property type="entry name" value="HUPs"/>
    <property type="match status" value="1"/>
</dbReference>
<feature type="short sequence motif" description="'HIGH' region" evidence="8">
    <location>
        <begin position="10"/>
        <end position="18"/>
    </location>
</feature>
<feature type="binding site" evidence="8">
    <location>
        <position position="183"/>
    </location>
    <ligand>
        <name>ATP</name>
        <dbReference type="ChEBI" id="CHEBI:30616"/>
    </ligand>
</feature>
<feature type="binding site" evidence="8">
    <location>
        <begin position="144"/>
        <end position="146"/>
    </location>
    <ligand>
        <name>ATP</name>
        <dbReference type="ChEBI" id="CHEBI:30616"/>
    </ligand>
</feature>
<dbReference type="PROSITE" id="PS00178">
    <property type="entry name" value="AA_TRNA_LIGASE_I"/>
    <property type="match status" value="1"/>
</dbReference>
<comment type="function">
    <text evidence="8">Catalyzes the attachment of tryptophan to tRNA(Trp).</text>
</comment>
<feature type="binding site" evidence="8">
    <location>
        <begin position="17"/>
        <end position="18"/>
    </location>
    <ligand>
        <name>ATP</name>
        <dbReference type="ChEBI" id="CHEBI:30616"/>
    </ligand>
</feature>
<dbReference type="EMBL" id="KC811135">
    <property type="protein sequence ID" value="AGQ19543.1"/>
    <property type="molecule type" value="Genomic_DNA"/>
</dbReference>
<evidence type="ECO:0000256" key="3">
    <source>
        <dbReference type="ARBA" id="ARBA00022741"/>
    </source>
</evidence>
<dbReference type="InterPro" id="IPR001412">
    <property type="entry name" value="aa-tRNA-synth_I_CS"/>
</dbReference>
<proteinExistence type="inferred from homology"/>
<dbReference type="HAMAP" id="MF_00140_B">
    <property type="entry name" value="Trp_tRNA_synth_B"/>
    <property type="match status" value="1"/>
</dbReference>
<dbReference type="Pfam" id="PF00579">
    <property type="entry name" value="tRNA-synt_1b"/>
    <property type="match status" value="1"/>
</dbReference>
<name>S5DPM3_9ACTN</name>
<evidence type="ECO:0000256" key="6">
    <source>
        <dbReference type="ARBA" id="ARBA00023146"/>
    </source>
</evidence>
<dbReference type="NCBIfam" id="TIGR00233">
    <property type="entry name" value="trpS"/>
    <property type="match status" value="1"/>
</dbReference>
<dbReference type="InterPro" id="IPR002306">
    <property type="entry name" value="Trp-tRNA-ligase"/>
</dbReference>
<feature type="binding site" evidence="8">
    <location>
        <position position="132"/>
    </location>
    <ligand>
        <name>L-tryptophan</name>
        <dbReference type="ChEBI" id="CHEBI:57912"/>
    </ligand>
</feature>
<evidence type="ECO:0000256" key="8">
    <source>
        <dbReference type="HAMAP-Rule" id="MF_00140"/>
    </source>
</evidence>
<dbReference type="InterPro" id="IPR050203">
    <property type="entry name" value="Trp-tRNA_synthetase"/>
</dbReference>
<reference evidence="10" key="1">
    <citation type="journal article" date="2013" name="Sci. Rep.">
        <title>Metagenomics uncovers a new group of low GC and ultra-small marine Actinobacteria.</title>
        <authorList>
            <person name="Ghai R."/>
            <person name="Mizuno C.M."/>
            <person name="Picazo A."/>
            <person name="Camacho A."/>
            <person name="Rodriguez-Valera F."/>
        </authorList>
    </citation>
    <scope>NUCLEOTIDE SEQUENCE</scope>
</reference>
<comment type="catalytic activity">
    <reaction evidence="7 8">
        <text>tRNA(Trp) + L-tryptophan + ATP = L-tryptophyl-tRNA(Trp) + AMP + diphosphate + H(+)</text>
        <dbReference type="Rhea" id="RHEA:24080"/>
        <dbReference type="Rhea" id="RHEA-COMP:9671"/>
        <dbReference type="Rhea" id="RHEA-COMP:9705"/>
        <dbReference type="ChEBI" id="CHEBI:15378"/>
        <dbReference type="ChEBI" id="CHEBI:30616"/>
        <dbReference type="ChEBI" id="CHEBI:33019"/>
        <dbReference type="ChEBI" id="CHEBI:57912"/>
        <dbReference type="ChEBI" id="CHEBI:78442"/>
        <dbReference type="ChEBI" id="CHEBI:78535"/>
        <dbReference type="ChEBI" id="CHEBI:456215"/>
        <dbReference type="EC" id="6.1.1.2"/>
    </reaction>
</comment>
<keyword evidence="2 8" id="KW-0436">Ligase</keyword>